<evidence type="ECO:0000313" key="4">
    <source>
        <dbReference type="EMBL" id="CAF3792633.1"/>
    </source>
</evidence>
<dbReference type="Pfam" id="PF01467">
    <property type="entry name" value="CTP_transf_like"/>
    <property type="match status" value="1"/>
</dbReference>
<dbReference type="Gene3D" id="3.40.50.620">
    <property type="entry name" value="HUPs"/>
    <property type="match status" value="1"/>
</dbReference>
<evidence type="ECO:0000259" key="1">
    <source>
        <dbReference type="Pfam" id="PF01467"/>
    </source>
</evidence>
<sequence length="249" mass="28673">MSLTYTKDSTNVDIVMDNIRHTQDPRRTKNENHCVLLTTGSLNPVHKSHVLSLIQAKQYLEQQYHFRVLAGYLSPTQDSYVKEKLRSNHIPSEHRIRMCEEAIKEANVQDWICVDKAECKATGFVDFPGVCIQLRRYINDIVVYSQGLVTRPIRLIYVCGLDHFNKCSDVLLLARNEYGVAVIYRPGYEENKIQTVVNPNIFYVPINDENKKSLTDVSSSLIRQKLQNGESCDSLTYKSVLEYLKLLKN</sequence>
<gene>
    <name evidence="2" type="ORF">GPM918_LOCUS14791</name>
    <name evidence="3" type="ORF">OVA965_LOCUS35228</name>
    <name evidence="4" type="ORF">SRO942_LOCUS14791</name>
    <name evidence="5" type="ORF">TMI583_LOCUS36190</name>
</gene>
<dbReference type="EMBL" id="CAJNOQ010003615">
    <property type="protein sequence ID" value="CAF1021224.1"/>
    <property type="molecule type" value="Genomic_DNA"/>
</dbReference>
<name>A0A814IG36_9BILA</name>
<reference evidence="2" key="1">
    <citation type="submission" date="2021-02" db="EMBL/GenBank/DDBJ databases">
        <authorList>
            <person name="Nowell W R."/>
        </authorList>
    </citation>
    <scope>NUCLEOTIDE SEQUENCE</scope>
</reference>
<dbReference type="Proteomes" id="UP000681722">
    <property type="component" value="Unassembled WGS sequence"/>
</dbReference>
<comment type="caution">
    <text evidence="2">The sequence shown here is derived from an EMBL/GenBank/DDBJ whole genome shotgun (WGS) entry which is preliminary data.</text>
</comment>
<feature type="domain" description="Cytidyltransferase-like" evidence="1">
    <location>
        <begin position="37"/>
        <end position="224"/>
    </location>
</feature>
<dbReference type="GO" id="GO:0009435">
    <property type="term" value="P:NAD+ biosynthetic process"/>
    <property type="evidence" value="ECO:0007669"/>
    <property type="project" value="TreeGrafter"/>
</dbReference>
<evidence type="ECO:0000313" key="3">
    <source>
        <dbReference type="EMBL" id="CAF1460704.1"/>
    </source>
</evidence>
<organism evidence="2 6">
    <name type="scientific">Didymodactylos carnosus</name>
    <dbReference type="NCBI Taxonomy" id="1234261"/>
    <lineage>
        <taxon>Eukaryota</taxon>
        <taxon>Metazoa</taxon>
        <taxon>Spiralia</taxon>
        <taxon>Gnathifera</taxon>
        <taxon>Rotifera</taxon>
        <taxon>Eurotatoria</taxon>
        <taxon>Bdelloidea</taxon>
        <taxon>Philodinida</taxon>
        <taxon>Philodinidae</taxon>
        <taxon>Didymodactylos</taxon>
    </lineage>
</organism>
<dbReference type="InterPro" id="IPR051182">
    <property type="entry name" value="Euk_NMN_adenylyltrnsfrase"/>
</dbReference>
<dbReference type="PANTHER" id="PTHR12039:SF0">
    <property type="entry name" value="NICOTINAMIDE-NUCLEOTIDE ADENYLYLTRANSFERASE"/>
    <property type="match status" value="1"/>
</dbReference>
<evidence type="ECO:0000313" key="5">
    <source>
        <dbReference type="EMBL" id="CAF4254086.1"/>
    </source>
</evidence>
<dbReference type="AlphaFoldDB" id="A0A814IG36"/>
<dbReference type="Proteomes" id="UP000677228">
    <property type="component" value="Unassembled WGS sequence"/>
</dbReference>
<protein>
    <recommendedName>
        <fullName evidence="1">Cytidyltransferase-like domain-containing protein</fullName>
    </recommendedName>
</protein>
<dbReference type="InterPro" id="IPR014729">
    <property type="entry name" value="Rossmann-like_a/b/a_fold"/>
</dbReference>
<keyword evidence="6" id="KW-1185">Reference proteome</keyword>
<dbReference type="PANTHER" id="PTHR12039">
    <property type="entry name" value="NICOTINAMIDE MONONUCLEOTIDE ADENYLYLTRANSFERASE"/>
    <property type="match status" value="1"/>
</dbReference>
<dbReference type="Proteomes" id="UP000663829">
    <property type="component" value="Unassembled WGS sequence"/>
</dbReference>
<dbReference type="GO" id="GO:0000309">
    <property type="term" value="F:nicotinamide-nucleotide adenylyltransferase activity"/>
    <property type="evidence" value="ECO:0007669"/>
    <property type="project" value="TreeGrafter"/>
</dbReference>
<dbReference type="EMBL" id="CAJOBA010052366">
    <property type="protein sequence ID" value="CAF4254086.1"/>
    <property type="molecule type" value="Genomic_DNA"/>
</dbReference>
<proteinExistence type="predicted"/>
<evidence type="ECO:0000313" key="2">
    <source>
        <dbReference type="EMBL" id="CAF1021224.1"/>
    </source>
</evidence>
<dbReference type="EMBL" id="CAJNOK010030499">
    <property type="protein sequence ID" value="CAF1460704.1"/>
    <property type="molecule type" value="Genomic_DNA"/>
</dbReference>
<evidence type="ECO:0000313" key="6">
    <source>
        <dbReference type="Proteomes" id="UP000663829"/>
    </source>
</evidence>
<dbReference type="GO" id="GO:0004515">
    <property type="term" value="F:nicotinate-nucleotide adenylyltransferase activity"/>
    <property type="evidence" value="ECO:0007669"/>
    <property type="project" value="TreeGrafter"/>
</dbReference>
<dbReference type="SUPFAM" id="SSF52374">
    <property type="entry name" value="Nucleotidylyl transferase"/>
    <property type="match status" value="1"/>
</dbReference>
<dbReference type="Proteomes" id="UP000682733">
    <property type="component" value="Unassembled WGS sequence"/>
</dbReference>
<dbReference type="EMBL" id="CAJOBC010003615">
    <property type="protein sequence ID" value="CAF3792633.1"/>
    <property type="molecule type" value="Genomic_DNA"/>
</dbReference>
<accession>A0A814IG36</accession>
<dbReference type="OrthoDB" id="422187at2759"/>
<dbReference type="InterPro" id="IPR004821">
    <property type="entry name" value="Cyt_trans-like"/>
</dbReference>